<dbReference type="PANTHER" id="PTHR43179:SF12">
    <property type="entry name" value="GALACTOFURANOSYLTRANSFERASE GLFT2"/>
    <property type="match status" value="1"/>
</dbReference>
<comment type="similarity">
    <text evidence="1">Belongs to the glycosyltransferase 2 family.</text>
</comment>
<evidence type="ECO:0000313" key="6">
    <source>
        <dbReference type="Proteomes" id="UP001156690"/>
    </source>
</evidence>
<dbReference type="Pfam" id="PF00535">
    <property type="entry name" value="Glycos_transf_2"/>
    <property type="match status" value="1"/>
</dbReference>
<keyword evidence="3" id="KW-0808">Transferase</keyword>
<feature type="domain" description="Glycosyltransferase 2-like" evidence="4">
    <location>
        <begin position="17"/>
        <end position="171"/>
    </location>
</feature>
<name>A0AAV5P0L1_9VIBR</name>
<evidence type="ECO:0000256" key="3">
    <source>
        <dbReference type="ARBA" id="ARBA00022679"/>
    </source>
</evidence>
<dbReference type="Proteomes" id="UP001156690">
    <property type="component" value="Unassembled WGS sequence"/>
</dbReference>
<evidence type="ECO:0000256" key="2">
    <source>
        <dbReference type="ARBA" id="ARBA00022676"/>
    </source>
</evidence>
<dbReference type="InterPro" id="IPR029044">
    <property type="entry name" value="Nucleotide-diphossugar_trans"/>
</dbReference>
<dbReference type="SUPFAM" id="SSF53448">
    <property type="entry name" value="Nucleotide-diphospho-sugar transferases"/>
    <property type="match status" value="1"/>
</dbReference>
<dbReference type="InterPro" id="IPR001173">
    <property type="entry name" value="Glyco_trans_2-like"/>
</dbReference>
<evidence type="ECO:0000256" key="1">
    <source>
        <dbReference type="ARBA" id="ARBA00006739"/>
    </source>
</evidence>
<sequence length="331" mass="37263">MEMLDKPTVDITILSWDRIDDTLDAIDSALTQQGIELKIIVVDQGSKPDGLARLRQHCLKDSRIQLVCNRTNLGVPGGRNQASDQGTGDFIVALDNDAEFIDEHQLAKACEIMKGEPDIGALAFRILRFGSQEDDLTSWSYHQNVEEASEQSFYTDRFVGAGHMLRRDAFDGINGYDADLFFLHEEVDLSKRLMNSHYKIKYTPEVVIGHKVSAEHRVAWTGGRWTFDVRNKTYLHFKFKTFLPTAIFHTGILVWRGVRSGLIWSTFKGLFQGFSMVPKAIAAWKTQPSVNSDTQAKAYMDSCSPTQGMSVMQRIKMRLSSAKPVPVKPKG</sequence>
<proteinExistence type="inferred from homology"/>
<dbReference type="PANTHER" id="PTHR43179">
    <property type="entry name" value="RHAMNOSYLTRANSFERASE WBBL"/>
    <property type="match status" value="1"/>
</dbReference>
<comment type="caution">
    <text evidence="5">The sequence shown here is derived from an EMBL/GenBank/DDBJ whole genome shotgun (WGS) entry which is preliminary data.</text>
</comment>
<organism evidence="5 6">
    <name type="scientific">Vibrio penaeicida</name>
    <dbReference type="NCBI Taxonomy" id="104609"/>
    <lineage>
        <taxon>Bacteria</taxon>
        <taxon>Pseudomonadati</taxon>
        <taxon>Pseudomonadota</taxon>
        <taxon>Gammaproteobacteria</taxon>
        <taxon>Vibrionales</taxon>
        <taxon>Vibrionaceae</taxon>
        <taxon>Vibrio</taxon>
    </lineage>
</organism>
<dbReference type="AlphaFoldDB" id="A0AAV5P0L1"/>
<evidence type="ECO:0000313" key="5">
    <source>
        <dbReference type="EMBL" id="GLQ75766.1"/>
    </source>
</evidence>
<dbReference type="Gene3D" id="3.90.550.10">
    <property type="entry name" value="Spore Coat Polysaccharide Biosynthesis Protein SpsA, Chain A"/>
    <property type="match status" value="1"/>
</dbReference>
<keyword evidence="6" id="KW-1185">Reference proteome</keyword>
<keyword evidence="2" id="KW-0328">Glycosyltransferase</keyword>
<protein>
    <recommendedName>
        <fullName evidence="4">Glycosyltransferase 2-like domain-containing protein</fullName>
    </recommendedName>
</protein>
<dbReference type="EMBL" id="BSNX01000075">
    <property type="protein sequence ID" value="GLQ75766.1"/>
    <property type="molecule type" value="Genomic_DNA"/>
</dbReference>
<gene>
    <name evidence="5" type="ORF">GCM10007932_51290</name>
</gene>
<evidence type="ECO:0000259" key="4">
    <source>
        <dbReference type="Pfam" id="PF00535"/>
    </source>
</evidence>
<dbReference type="RefSeq" id="WP_126610391.1">
    <property type="nucleotide sequence ID" value="NZ_AP025145.1"/>
</dbReference>
<reference evidence="6" key="1">
    <citation type="journal article" date="2019" name="Int. J. Syst. Evol. Microbiol.">
        <title>The Global Catalogue of Microorganisms (GCM) 10K type strain sequencing project: providing services to taxonomists for standard genome sequencing and annotation.</title>
        <authorList>
            <consortium name="The Broad Institute Genomics Platform"/>
            <consortium name="The Broad Institute Genome Sequencing Center for Infectious Disease"/>
            <person name="Wu L."/>
            <person name="Ma J."/>
        </authorList>
    </citation>
    <scope>NUCLEOTIDE SEQUENCE [LARGE SCALE GENOMIC DNA]</scope>
    <source>
        <strain evidence="6">NBRC 15640</strain>
    </source>
</reference>
<dbReference type="GO" id="GO:0016757">
    <property type="term" value="F:glycosyltransferase activity"/>
    <property type="evidence" value="ECO:0007669"/>
    <property type="project" value="UniProtKB-KW"/>
</dbReference>
<accession>A0AAV5P0L1</accession>